<name>A0A5S9PXC3_MYCVN</name>
<proteinExistence type="predicted"/>
<sequence length="82" mass="8716">MIWALTGNPTPVIPRGSDAPIREAPCLDAIDAAKVRATESASHRPLVADPYARALLGRYHRETGHTSRLPATAGGFIEGRLG</sequence>
<keyword evidence="3" id="KW-1185">Reference proteome</keyword>
<feature type="region of interest" description="Disordered" evidence="1">
    <location>
        <begin position="63"/>
        <end position="82"/>
    </location>
</feature>
<dbReference type="EMBL" id="CACSIP010000012">
    <property type="protein sequence ID" value="CAA0109004.1"/>
    <property type="molecule type" value="Genomic_DNA"/>
</dbReference>
<gene>
    <name evidence="2" type="ORF">AELLOGFF_00665</name>
</gene>
<reference evidence="2 3" key="1">
    <citation type="submission" date="2019-11" db="EMBL/GenBank/DDBJ databases">
        <authorList>
            <person name="Holert J."/>
        </authorList>
    </citation>
    <scope>NUCLEOTIDE SEQUENCE [LARGE SCALE GENOMIC DNA]</scope>
    <source>
        <strain evidence="2">BC8_1</strain>
    </source>
</reference>
<dbReference type="AlphaFoldDB" id="A0A5S9PXC3"/>
<organism evidence="2 3">
    <name type="scientific">Mycolicibacterium vanbaalenii</name>
    <name type="common">Mycobacterium vanbaalenii</name>
    <dbReference type="NCBI Taxonomy" id="110539"/>
    <lineage>
        <taxon>Bacteria</taxon>
        <taxon>Bacillati</taxon>
        <taxon>Actinomycetota</taxon>
        <taxon>Actinomycetes</taxon>
        <taxon>Mycobacteriales</taxon>
        <taxon>Mycobacteriaceae</taxon>
        <taxon>Mycolicibacterium</taxon>
    </lineage>
</organism>
<protein>
    <submittedName>
        <fullName evidence="2">Uncharacterized protein</fullName>
    </submittedName>
</protein>
<dbReference type="Proteomes" id="UP000430146">
    <property type="component" value="Unassembled WGS sequence"/>
</dbReference>
<evidence type="ECO:0000313" key="3">
    <source>
        <dbReference type="Proteomes" id="UP000430146"/>
    </source>
</evidence>
<evidence type="ECO:0000313" key="2">
    <source>
        <dbReference type="EMBL" id="CAA0109004.1"/>
    </source>
</evidence>
<evidence type="ECO:0000256" key="1">
    <source>
        <dbReference type="SAM" id="MobiDB-lite"/>
    </source>
</evidence>
<accession>A0A5S9PXC3</accession>